<dbReference type="FunFam" id="2.60.120.260:FF:000049">
    <property type="entry name" value="Beta-galactosidase"/>
    <property type="match status" value="1"/>
</dbReference>
<dbReference type="SUPFAM" id="SSF51445">
    <property type="entry name" value="(Trans)glycosidases"/>
    <property type="match status" value="1"/>
</dbReference>
<evidence type="ECO:0000256" key="5">
    <source>
        <dbReference type="RuleBase" id="RU000675"/>
    </source>
</evidence>
<feature type="active site" description="Nucleophile" evidence="4">
    <location>
        <position position="267"/>
    </location>
</feature>
<dbReference type="Gene3D" id="3.20.20.80">
    <property type="entry name" value="Glycosidases"/>
    <property type="match status" value="1"/>
</dbReference>
<keyword evidence="11" id="KW-1185">Reference proteome</keyword>
<dbReference type="InterPro" id="IPR026283">
    <property type="entry name" value="B-gal_1-like"/>
</dbReference>
<dbReference type="Proteomes" id="UP001516400">
    <property type="component" value="Unassembled WGS sequence"/>
</dbReference>
<evidence type="ECO:0000259" key="7">
    <source>
        <dbReference type="Pfam" id="PF01301"/>
    </source>
</evidence>
<dbReference type="SUPFAM" id="SSF49785">
    <property type="entry name" value="Galactose-binding domain-like"/>
    <property type="match status" value="1"/>
</dbReference>
<dbReference type="InterPro" id="IPR048913">
    <property type="entry name" value="BetaGal_gal-bd"/>
</dbReference>
<feature type="active site" description="Proton donor" evidence="4">
    <location>
        <position position="186"/>
    </location>
</feature>
<dbReference type="FunFam" id="3.20.20.80:FF:000115">
    <property type="entry name" value="Beta-galactosidase"/>
    <property type="match status" value="1"/>
</dbReference>
<keyword evidence="3 5" id="KW-0326">Glycosidase</keyword>
<organism evidence="10 11">
    <name type="scientific">Cryptolaemus montrouzieri</name>
    <dbReference type="NCBI Taxonomy" id="559131"/>
    <lineage>
        <taxon>Eukaryota</taxon>
        <taxon>Metazoa</taxon>
        <taxon>Ecdysozoa</taxon>
        <taxon>Arthropoda</taxon>
        <taxon>Hexapoda</taxon>
        <taxon>Insecta</taxon>
        <taxon>Pterygota</taxon>
        <taxon>Neoptera</taxon>
        <taxon>Endopterygota</taxon>
        <taxon>Coleoptera</taxon>
        <taxon>Polyphaga</taxon>
        <taxon>Cucujiformia</taxon>
        <taxon>Coccinelloidea</taxon>
        <taxon>Coccinellidae</taxon>
        <taxon>Scymninae</taxon>
        <taxon>Scymnini</taxon>
        <taxon>Cryptolaemus</taxon>
    </lineage>
</organism>
<dbReference type="InterPro" id="IPR017853">
    <property type="entry name" value="GH"/>
</dbReference>
<protein>
    <recommendedName>
        <fullName evidence="5">Beta-galactosidase</fullName>
        <ecNumber evidence="5">3.2.1.23</ecNumber>
    </recommendedName>
</protein>
<sequence length="656" mass="74665">MTLSVSAVLPTLYEYYTLPAITSGLSANQSYFTLNDRNITLYSGAMHYFRVPKPYWRDRLRKMRAAGLNAVETYIPWNLHEPEDGKFDFGAGGSDMQDFLDVKEFFTIAQEEDLLAIARPGPYICSEWEFGGFPSWLLRTKDIKVRTSDSKYMKYVTRYFNMLLPILAMLQFTKGGPIVAFQIENEYGSTEGAGFVPDRVYLQQLVDLYKKHGINGLLVTSDSPTAHRDVGTLPGVLLQTANFGSNPKPDFDLLKQLQPNKPTMAMEFWGGWFDHWSETHHTTSDEDFRTTYEQILSYPASVNIYMFHGGTSFGFMNGANLNNGEDDNSGYQPDTTSYDYDAPLTESGDYTDKYVIVKELVKKYNTVLTKLPVAPSITEKVQYQKTAIEKEMLLDDIVSNLPNVVQSLNVVSMEQLPINNNSGQSYGYLIYRRDNIDIPANSVLTIEGRICDTVVVLVNGMLMSKPLIEQDGLDGFGFWRIKDGNLTLGPRSLKNATLDLVVENWGRVGYGLLYQFNQFKGLWQGNVLLNNEKITSWKLYPLEFKKSWNNNLVGWNNPSGRWAPGPSLYKATLTIKKPKDSYIYMEDWTKGIVIVNGFVLGRYSRIGPQQTLYLPAPFLREGNNTIIVFEHYIPAKQIKFSRTAQFKTLRMRRNHA</sequence>
<dbReference type="Pfam" id="PF21467">
    <property type="entry name" value="BetaGal_gal-bd"/>
    <property type="match status" value="1"/>
</dbReference>
<comment type="catalytic activity">
    <reaction evidence="5">
        <text>Hydrolysis of terminal non-reducing beta-D-galactose residues in beta-D-galactosides.</text>
        <dbReference type="EC" id="3.2.1.23"/>
    </reaction>
</comment>
<dbReference type="InterPro" id="IPR008979">
    <property type="entry name" value="Galactose-bd-like_sf"/>
</dbReference>
<dbReference type="EMBL" id="JABFTP020000185">
    <property type="protein sequence ID" value="KAL3288707.1"/>
    <property type="molecule type" value="Genomic_DNA"/>
</dbReference>
<evidence type="ECO:0000259" key="8">
    <source>
        <dbReference type="Pfam" id="PF21317"/>
    </source>
</evidence>
<reference evidence="10 11" key="1">
    <citation type="journal article" date="2021" name="BMC Biol.">
        <title>Horizontally acquired antibacterial genes associated with adaptive radiation of ladybird beetles.</title>
        <authorList>
            <person name="Li H.S."/>
            <person name="Tang X.F."/>
            <person name="Huang Y.H."/>
            <person name="Xu Z.Y."/>
            <person name="Chen M.L."/>
            <person name="Du X.Y."/>
            <person name="Qiu B.Y."/>
            <person name="Chen P.T."/>
            <person name="Zhang W."/>
            <person name="Slipinski A."/>
            <person name="Escalona H.E."/>
            <person name="Waterhouse R.M."/>
            <person name="Zwick A."/>
            <person name="Pang H."/>
        </authorList>
    </citation>
    <scope>NUCLEOTIDE SEQUENCE [LARGE SCALE GENOMIC DNA]</scope>
    <source>
        <strain evidence="10">SYSU2018</strain>
    </source>
</reference>
<dbReference type="PIRSF" id="PIRSF006336">
    <property type="entry name" value="B-gal"/>
    <property type="match status" value="1"/>
</dbReference>
<dbReference type="PANTHER" id="PTHR23421">
    <property type="entry name" value="BETA-GALACTOSIDASE RELATED"/>
    <property type="match status" value="1"/>
</dbReference>
<accession>A0ABD2PD26</accession>
<gene>
    <name evidence="10" type="ORF">HHI36_003142</name>
</gene>
<dbReference type="Gene3D" id="2.60.120.260">
    <property type="entry name" value="Galactose-binding domain-like"/>
    <property type="match status" value="2"/>
</dbReference>
<dbReference type="InterPro" id="IPR048912">
    <property type="entry name" value="BetaGal1-like_ABD1"/>
</dbReference>
<keyword evidence="2 5" id="KW-0378">Hydrolase</keyword>
<dbReference type="InterPro" id="IPR001944">
    <property type="entry name" value="Glycoside_Hdrlase_35"/>
</dbReference>
<evidence type="ECO:0000256" key="6">
    <source>
        <dbReference type="RuleBase" id="RU003679"/>
    </source>
</evidence>
<evidence type="ECO:0000256" key="1">
    <source>
        <dbReference type="ARBA" id="ARBA00009809"/>
    </source>
</evidence>
<dbReference type="PROSITE" id="PS01182">
    <property type="entry name" value="GLYCOSYL_HYDROL_F35"/>
    <property type="match status" value="1"/>
</dbReference>
<dbReference type="Pfam" id="PF21317">
    <property type="entry name" value="BetaGal_ABD_1"/>
    <property type="match status" value="1"/>
</dbReference>
<comment type="caution">
    <text evidence="10">The sequence shown here is derived from an EMBL/GenBank/DDBJ whole genome shotgun (WGS) entry which is preliminary data.</text>
</comment>
<dbReference type="GO" id="GO:0004565">
    <property type="term" value="F:beta-galactosidase activity"/>
    <property type="evidence" value="ECO:0007669"/>
    <property type="project" value="UniProtKB-EC"/>
</dbReference>
<dbReference type="Pfam" id="PF01301">
    <property type="entry name" value="Glyco_hydro_35"/>
    <property type="match status" value="1"/>
</dbReference>
<dbReference type="AlphaFoldDB" id="A0ABD2PD26"/>
<feature type="domain" description="Beta-galactosidase galactose-binding" evidence="9">
    <location>
        <begin position="566"/>
        <end position="624"/>
    </location>
</feature>
<dbReference type="InterPro" id="IPR031330">
    <property type="entry name" value="Gly_Hdrlase_35_cat"/>
</dbReference>
<evidence type="ECO:0000256" key="2">
    <source>
        <dbReference type="ARBA" id="ARBA00022801"/>
    </source>
</evidence>
<dbReference type="EC" id="3.2.1.23" evidence="5"/>
<evidence type="ECO:0000259" key="9">
    <source>
        <dbReference type="Pfam" id="PF21467"/>
    </source>
</evidence>
<name>A0ABD2PD26_9CUCU</name>
<evidence type="ECO:0000256" key="3">
    <source>
        <dbReference type="ARBA" id="ARBA00023295"/>
    </source>
</evidence>
<evidence type="ECO:0000256" key="4">
    <source>
        <dbReference type="PIRSR" id="PIRSR006336-1"/>
    </source>
</evidence>
<evidence type="ECO:0000313" key="11">
    <source>
        <dbReference type="Proteomes" id="UP001516400"/>
    </source>
</evidence>
<dbReference type="PRINTS" id="PR00742">
    <property type="entry name" value="GLHYDRLASE35"/>
</dbReference>
<feature type="domain" description="Beta-galactosidase 1-like first all-beta" evidence="8">
    <location>
        <begin position="423"/>
        <end position="543"/>
    </location>
</feature>
<evidence type="ECO:0000313" key="10">
    <source>
        <dbReference type="EMBL" id="KAL3288707.1"/>
    </source>
</evidence>
<dbReference type="InterPro" id="IPR019801">
    <property type="entry name" value="Glyco_hydro_35_CS"/>
</dbReference>
<proteinExistence type="inferred from homology"/>
<comment type="similarity">
    <text evidence="1 6">Belongs to the glycosyl hydrolase 35 family.</text>
</comment>
<feature type="domain" description="Glycoside hydrolase 35 catalytic" evidence="7">
    <location>
        <begin position="32"/>
        <end position="363"/>
    </location>
</feature>